<keyword evidence="2" id="KW-0731">Sigma factor</keyword>
<dbReference type="InterPro" id="IPR007627">
    <property type="entry name" value="RNA_pol_sigma70_r2"/>
</dbReference>
<dbReference type="GO" id="GO:0006352">
    <property type="term" value="P:DNA-templated transcription initiation"/>
    <property type="evidence" value="ECO:0007669"/>
    <property type="project" value="InterPro"/>
</dbReference>
<dbReference type="Pfam" id="PF04545">
    <property type="entry name" value="Sigma70_r4"/>
    <property type="match status" value="1"/>
</dbReference>
<dbReference type="InterPro" id="IPR036388">
    <property type="entry name" value="WH-like_DNA-bd_sf"/>
</dbReference>
<dbReference type="InterPro" id="IPR000943">
    <property type="entry name" value="RNA_pol_sigma70"/>
</dbReference>
<dbReference type="EMBL" id="QMQA01000057">
    <property type="protein sequence ID" value="RLE14170.1"/>
    <property type="molecule type" value="Genomic_DNA"/>
</dbReference>
<dbReference type="PRINTS" id="PR00046">
    <property type="entry name" value="SIGMA70FCT"/>
</dbReference>
<dbReference type="Pfam" id="PF04539">
    <property type="entry name" value="Sigma70_r3"/>
    <property type="match status" value="1"/>
</dbReference>
<evidence type="ECO:0000256" key="4">
    <source>
        <dbReference type="ARBA" id="ARBA00023163"/>
    </source>
</evidence>
<evidence type="ECO:0000313" key="6">
    <source>
        <dbReference type="EMBL" id="RLE14170.1"/>
    </source>
</evidence>
<dbReference type="Gene3D" id="1.20.120.1810">
    <property type="match status" value="1"/>
</dbReference>
<proteinExistence type="predicted"/>
<gene>
    <name evidence="6" type="ORF">DRJ04_02920</name>
</gene>
<dbReference type="InterPro" id="IPR009042">
    <property type="entry name" value="RNA_pol_sigma70_r1_2"/>
</dbReference>
<dbReference type="PANTHER" id="PTHR30603:SF47">
    <property type="entry name" value="RNA POLYMERASE SIGMA FACTOR SIGD, CHLOROPLASTIC"/>
    <property type="match status" value="1"/>
</dbReference>
<dbReference type="AlphaFoldDB" id="A0A662DEH6"/>
<dbReference type="Gene3D" id="1.10.10.10">
    <property type="entry name" value="Winged helix-like DNA-binding domain superfamily/Winged helix DNA-binding domain"/>
    <property type="match status" value="2"/>
</dbReference>
<evidence type="ECO:0000313" key="7">
    <source>
        <dbReference type="Proteomes" id="UP000280417"/>
    </source>
</evidence>
<dbReference type="SUPFAM" id="SSF88659">
    <property type="entry name" value="Sigma3 and sigma4 domains of RNA polymerase sigma factors"/>
    <property type="match status" value="2"/>
</dbReference>
<dbReference type="Proteomes" id="UP000280417">
    <property type="component" value="Unassembled WGS sequence"/>
</dbReference>
<reference evidence="6 7" key="1">
    <citation type="submission" date="2018-06" db="EMBL/GenBank/DDBJ databases">
        <title>Extensive metabolic versatility and redundancy in microbially diverse, dynamic hydrothermal sediments.</title>
        <authorList>
            <person name="Dombrowski N."/>
            <person name="Teske A."/>
            <person name="Baker B.J."/>
        </authorList>
    </citation>
    <scope>NUCLEOTIDE SEQUENCE [LARGE SCALE GENOMIC DNA]</scope>
    <source>
        <strain evidence="6">B3_G15</strain>
    </source>
</reference>
<dbReference type="GO" id="GO:0003677">
    <property type="term" value="F:DNA binding"/>
    <property type="evidence" value="ECO:0007669"/>
    <property type="project" value="UniProtKB-KW"/>
</dbReference>
<keyword evidence="4" id="KW-0804">Transcription</keyword>
<dbReference type="InterPro" id="IPR013324">
    <property type="entry name" value="RNA_pol_sigma_r3/r4-like"/>
</dbReference>
<dbReference type="SUPFAM" id="SSF88946">
    <property type="entry name" value="Sigma2 domain of RNA polymerase sigma factors"/>
    <property type="match status" value="1"/>
</dbReference>
<organism evidence="6 7">
    <name type="scientific">Aerophobetes bacterium</name>
    <dbReference type="NCBI Taxonomy" id="2030807"/>
    <lineage>
        <taxon>Bacteria</taxon>
        <taxon>Candidatus Aerophobota</taxon>
    </lineage>
</organism>
<dbReference type="InterPro" id="IPR014284">
    <property type="entry name" value="RNA_pol_sigma-70_dom"/>
</dbReference>
<name>A0A662DEH6_UNCAE</name>
<dbReference type="NCBIfam" id="TIGR02937">
    <property type="entry name" value="sigma70-ECF"/>
    <property type="match status" value="1"/>
</dbReference>
<evidence type="ECO:0000256" key="2">
    <source>
        <dbReference type="ARBA" id="ARBA00023082"/>
    </source>
</evidence>
<accession>A0A662DEH6</accession>
<dbReference type="CDD" id="cd06171">
    <property type="entry name" value="Sigma70_r4"/>
    <property type="match status" value="1"/>
</dbReference>
<feature type="domain" description="RNA polymerase sigma-70" evidence="5">
    <location>
        <begin position="345"/>
        <end position="371"/>
    </location>
</feature>
<keyword evidence="3" id="KW-0238">DNA-binding</keyword>
<evidence type="ECO:0000256" key="1">
    <source>
        <dbReference type="ARBA" id="ARBA00023015"/>
    </source>
</evidence>
<keyword evidence="1" id="KW-0805">Transcription regulation</keyword>
<protein>
    <recommendedName>
        <fullName evidence="5">RNA polymerase sigma-70 domain-containing protein</fullName>
    </recommendedName>
</protein>
<sequence>MLLVLLFLFLEEGEKVNDIKTKNENFDFSLGDYFQEIGKSPLLSQKEEKELSRKIKHRRGQLVDLVGKIISFATQNPDLSDFFLGEGYSPEDLSKIKDNMDKVRGFVNFVARHREKIVRIAGFYGGEIENLITSLLRVKDIYEQYKREMMQANLRLVVSFAKNYVHQGVSLPDLIQEGNIGLSHAVDKFDPDIGNRFSTYASWWIKQSLNRAITDQGRTIRLPVHIAHLLKKLNYTSNKLEQEFQREPTPEEIAETVEVSTDRAKEVLRFNQDSISFDTPVGDEESDTTMMNFVADSAIPSPVYELTLKMLKKEVKILLEKVIKDERELDILKLRFGLEDEKTCSLRELGKKYGVSRERIRQIQEKALQKLRAFAEEKKLQGYLELLDTLRSQTRDISL</sequence>
<dbReference type="Pfam" id="PF00140">
    <property type="entry name" value="Sigma70_r1_2"/>
    <property type="match status" value="1"/>
</dbReference>
<dbReference type="InterPro" id="IPR007624">
    <property type="entry name" value="RNA_pol_sigma70_r3"/>
</dbReference>
<dbReference type="PANTHER" id="PTHR30603">
    <property type="entry name" value="RNA POLYMERASE SIGMA FACTOR RPO"/>
    <property type="match status" value="1"/>
</dbReference>
<dbReference type="Pfam" id="PF04542">
    <property type="entry name" value="Sigma70_r2"/>
    <property type="match status" value="1"/>
</dbReference>
<dbReference type="InterPro" id="IPR050239">
    <property type="entry name" value="Sigma-70_RNA_pol_init_factors"/>
</dbReference>
<comment type="caution">
    <text evidence="6">The sequence shown here is derived from an EMBL/GenBank/DDBJ whole genome shotgun (WGS) entry which is preliminary data.</text>
</comment>
<dbReference type="InterPro" id="IPR013325">
    <property type="entry name" value="RNA_pol_sigma_r2"/>
</dbReference>
<dbReference type="PROSITE" id="PS00716">
    <property type="entry name" value="SIGMA70_2"/>
    <property type="match status" value="1"/>
</dbReference>
<evidence type="ECO:0000256" key="3">
    <source>
        <dbReference type="ARBA" id="ARBA00023125"/>
    </source>
</evidence>
<evidence type="ECO:0000259" key="5">
    <source>
        <dbReference type="PROSITE" id="PS00716"/>
    </source>
</evidence>
<dbReference type="GO" id="GO:0016987">
    <property type="term" value="F:sigma factor activity"/>
    <property type="evidence" value="ECO:0007669"/>
    <property type="project" value="UniProtKB-KW"/>
</dbReference>
<dbReference type="InterPro" id="IPR007630">
    <property type="entry name" value="RNA_pol_sigma70_r4"/>
</dbReference>